<gene>
    <name evidence="1" type="ORF">MNBD_ALPHA06-1735</name>
</gene>
<dbReference type="EMBL" id="UOEE01000294">
    <property type="protein sequence ID" value="VAW00401.1"/>
    <property type="molecule type" value="Genomic_DNA"/>
</dbReference>
<reference evidence="1" key="1">
    <citation type="submission" date="2018-06" db="EMBL/GenBank/DDBJ databases">
        <authorList>
            <person name="Zhirakovskaya E."/>
        </authorList>
    </citation>
    <scope>NUCLEOTIDE SEQUENCE</scope>
</reference>
<name>A0A3B0S346_9ZZZZ</name>
<sequence>MKKTVKILLIAGIAISLQACALLPKSRKAPCGPTAGLTGPCGNRVPLNMQYRPRLDGVNENVNFKQLTIPQPAEIQV</sequence>
<dbReference type="AlphaFoldDB" id="A0A3B0S346"/>
<dbReference type="PROSITE" id="PS51257">
    <property type="entry name" value="PROKAR_LIPOPROTEIN"/>
    <property type="match status" value="1"/>
</dbReference>
<protein>
    <recommendedName>
        <fullName evidence="2">Lipoprotein</fullName>
    </recommendedName>
</protein>
<evidence type="ECO:0000313" key="1">
    <source>
        <dbReference type="EMBL" id="VAW00401.1"/>
    </source>
</evidence>
<organism evidence="1">
    <name type="scientific">hydrothermal vent metagenome</name>
    <dbReference type="NCBI Taxonomy" id="652676"/>
    <lineage>
        <taxon>unclassified sequences</taxon>
        <taxon>metagenomes</taxon>
        <taxon>ecological metagenomes</taxon>
    </lineage>
</organism>
<accession>A0A3B0S346</accession>
<evidence type="ECO:0008006" key="2">
    <source>
        <dbReference type="Google" id="ProtNLM"/>
    </source>
</evidence>
<proteinExistence type="predicted"/>